<keyword evidence="4" id="KW-0949">S-adenosyl-L-methionine</keyword>
<dbReference type="GO" id="GO:0008168">
    <property type="term" value="F:methyltransferase activity"/>
    <property type="evidence" value="ECO:0007669"/>
    <property type="project" value="UniProtKB-KW"/>
</dbReference>
<dbReference type="GO" id="GO:0032259">
    <property type="term" value="P:methylation"/>
    <property type="evidence" value="ECO:0007669"/>
    <property type="project" value="UniProtKB-KW"/>
</dbReference>
<dbReference type="Proteomes" id="UP000195402">
    <property type="component" value="Unassembled WGS sequence"/>
</dbReference>
<keyword evidence="6" id="KW-1185">Reference proteome</keyword>
<dbReference type="OMA" id="WMISHLL"/>
<dbReference type="PANTHER" id="PTHR43832:SF1">
    <property type="entry name" value="S-ADENOSYL-L-METHIONINE-DEPENDENT METHYLTRANSFERASES SUPERFAMILY PROTEIN"/>
    <property type="match status" value="1"/>
</dbReference>
<evidence type="ECO:0000256" key="2">
    <source>
        <dbReference type="ARBA" id="ARBA00022603"/>
    </source>
</evidence>
<evidence type="ECO:0000256" key="4">
    <source>
        <dbReference type="ARBA" id="ARBA00022691"/>
    </source>
</evidence>
<dbReference type="OrthoDB" id="8300214at2759"/>
<dbReference type="Gene3D" id="3.40.50.150">
    <property type="entry name" value="Vaccinia Virus protein VP39"/>
    <property type="match status" value="1"/>
</dbReference>
<reference evidence="5 6" key="1">
    <citation type="journal article" date="2017" name="Mol. Plant">
        <title>The Genome of Medicinal Plant Macleaya cordata Provides New Insights into Benzylisoquinoline Alkaloids Metabolism.</title>
        <authorList>
            <person name="Liu X."/>
            <person name="Liu Y."/>
            <person name="Huang P."/>
            <person name="Ma Y."/>
            <person name="Qing Z."/>
            <person name="Tang Q."/>
            <person name="Cao H."/>
            <person name="Cheng P."/>
            <person name="Zheng Y."/>
            <person name="Yuan Z."/>
            <person name="Zhou Y."/>
            <person name="Liu J."/>
            <person name="Tang Z."/>
            <person name="Zhuo Y."/>
            <person name="Zhang Y."/>
            <person name="Yu L."/>
            <person name="Huang J."/>
            <person name="Yang P."/>
            <person name="Peng Q."/>
            <person name="Zhang J."/>
            <person name="Jiang W."/>
            <person name="Zhang Z."/>
            <person name="Lin K."/>
            <person name="Ro D.K."/>
            <person name="Chen X."/>
            <person name="Xiong X."/>
            <person name="Shang Y."/>
            <person name="Huang S."/>
            <person name="Zeng J."/>
        </authorList>
    </citation>
    <scope>NUCLEOTIDE SEQUENCE [LARGE SCALE GENOMIC DNA]</scope>
    <source>
        <strain evidence="6">cv. BLH2017</strain>
        <tissue evidence="5">Root</tissue>
    </source>
</reference>
<organism evidence="5 6">
    <name type="scientific">Macleaya cordata</name>
    <name type="common">Five-seeded plume-poppy</name>
    <name type="synonym">Bocconia cordata</name>
    <dbReference type="NCBI Taxonomy" id="56857"/>
    <lineage>
        <taxon>Eukaryota</taxon>
        <taxon>Viridiplantae</taxon>
        <taxon>Streptophyta</taxon>
        <taxon>Embryophyta</taxon>
        <taxon>Tracheophyta</taxon>
        <taxon>Spermatophyta</taxon>
        <taxon>Magnoliopsida</taxon>
        <taxon>Ranunculales</taxon>
        <taxon>Papaveraceae</taxon>
        <taxon>Papaveroideae</taxon>
        <taxon>Macleaya</taxon>
    </lineage>
</organism>
<dbReference type="InParanoid" id="A0A200Q216"/>
<dbReference type="InterPro" id="IPR029063">
    <property type="entry name" value="SAM-dependent_MTases_sf"/>
</dbReference>
<gene>
    <name evidence="5" type="ORF">BVC80_1717g63</name>
</gene>
<protein>
    <submittedName>
        <fullName evidence="5">Mycolic acid cyclopropane synthase</fullName>
    </submittedName>
</protein>
<dbReference type="EMBL" id="MVGT01003301">
    <property type="protein sequence ID" value="OVA04488.1"/>
    <property type="molecule type" value="Genomic_DNA"/>
</dbReference>
<evidence type="ECO:0000313" key="5">
    <source>
        <dbReference type="EMBL" id="OVA04488.1"/>
    </source>
</evidence>
<evidence type="ECO:0000256" key="3">
    <source>
        <dbReference type="ARBA" id="ARBA00022679"/>
    </source>
</evidence>
<dbReference type="SUPFAM" id="SSF53335">
    <property type="entry name" value="S-adenosyl-L-methionine-dependent methyltransferases"/>
    <property type="match status" value="1"/>
</dbReference>
<keyword evidence="3" id="KW-0808">Transferase</keyword>
<comment type="caution">
    <text evidence="5">The sequence shown here is derived from an EMBL/GenBank/DDBJ whole genome shotgun (WGS) entry which is preliminary data.</text>
</comment>
<dbReference type="STRING" id="56857.A0A200Q216"/>
<evidence type="ECO:0000256" key="1">
    <source>
        <dbReference type="ARBA" id="ARBA00010815"/>
    </source>
</evidence>
<evidence type="ECO:0000313" key="6">
    <source>
        <dbReference type="Proteomes" id="UP000195402"/>
    </source>
</evidence>
<name>A0A200Q216_MACCD</name>
<proteinExistence type="inferred from homology"/>
<dbReference type="PANTHER" id="PTHR43832">
    <property type="match status" value="1"/>
</dbReference>
<accession>A0A200Q216</accession>
<dbReference type="Pfam" id="PF02353">
    <property type="entry name" value="CMAS"/>
    <property type="match status" value="1"/>
</dbReference>
<keyword evidence="2" id="KW-0489">Methyltransferase</keyword>
<comment type="similarity">
    <text evidence="1">Belongs to the CFA/CMAS family.</text>
</comment>
<dbReference type="CDD" id="cd02440">
    <property type="entry name" value="AdoMet_MTases"/>
    <property type="match status" value="1"/>
</dbReference>
<dbReference type="FunFam" id="3.40.50.150:FF:000554">
    <property type="entry name" value="Cation-transporting ATPase"/>
    <property type="match status" value="1"/>
</dbReference>
<sequence>MATEALNPKKEAVVDLWKRMELELVPDEEIRKLMKIVLEKRINWDSKPSHHQQLAQTLDFTKSLRSMKMATEIETLDAKVYETPSSFQQIMCGESIKESSGLFTDETISVEEAHIKMLDLYCERAHVKDGQSILDLGCGHGSLVLHVAQKHRNCNVTGVTNSLSQKEFIVEQCKKLHLSNVEIILADVTTLEMEATFDRVFVIGLIEHMKNFELFLRKISEWMKQDDSLLFLENYFHINLAYHCEQIDEEDWYNGYIFPSGSMVMPSASCLLYFQDDVSVVHHWILSGSHFARTFEEWLKRIDSKIDEIKGIFESFYGISKEEAAKLTNYWRVFCITAAEMFGYNHGEEWMISHLLFNKN</sequence>
<dbReference type="AlphaFoldDB" id="A0A200Q216"/>